<comment type="caution">
    <text evidence="1">The sequence shown here is derived from an EMBL/GenBank/DDBJ whole genome shotgun (WGS) entry which is preliminary data.</text>
</comment>
<accession>A0ACB9Q3V7</accession>
<protein>
    <submittedName>
        <fullName evidence="1">Uncharacterized protein</fullName>
    </submittedName>
</protein>
<sequence>MVFDGYGVDKRHCESLLELTNYMLRSFKYRLPHMNESNLGLFPHTDTTYFSILHQNNVTGLQIKLKNGEWVDVYPSHSMFLILAGDAFKVWSNDRIRPCEHRVIIREKKERYSMGLFSFGRNMVQTQEELIDEEHPKRYKPFDHYGYLRFYRTEKALKSKCRIKEYCGIDYSDEN</sequence>
<dbReference type="EMBL" id="CM039427">
    <property type="protein sequence ID" value="KAI4355692.1"/>
    <property type="molecule type" value="Genomic_DNA"/>
</dbReference>
<evidence type="ECO:0000313" key="1">
    <source>
        <dbReference type="EMBL" id="KAI4355692.1"/>
    </source>
</evidence>
<evidence type="ECO:0000313" key="2">
    <source>
        <dbReference type="Proteomes" id="UP000828941"/>
    </source>
</evidence>
<dbReference type="Proteomes" id="UP000828941">
    <property type="component" value="Chromosome 2"/>
</dbReference>
<organism evidence="1 2">
    <name type="scientific">Bauhinia variegata</name>
    <name type="common">Purple orchid tree</name>
    <name type="synonym">Phanera variegata</name>
    <dbReference type="NCBI Taxonomy" id="167791"/>
    <lineage>
        <taxon>Eukaryota</taxon>
        <taxon>Viridiplantae</taxon>
        <taxon>Streptophyta</taxon>
        <taxon>Embryophyta</taxon>
        <taxon>Tracheophyta</taxon>
        <taxon>Spermatophyta</taxon>
        <taxon>Magnoliopsida</taxon>
        <taxon>eudicotyledons</taxon>
        <taxon>Gunneridae</taxon>
        <taxon>Pentapetalae</taxon>
        <taxon>rosids</taxon>
        <taxon>fabids</taxon>
        <taxon>Fabales</taxon>
        <taxon>Fabaceae</taxon>
        <taxon>Cercidoideae</taxon>
        <taxon>Cercideae</taxon>
        <taxon>Bauhiniinae</taxon>
        <taxon>Bauhinia</taxon>
    </lineage>
</organism>
<proteinExistence type="predicted"/>
<name>A0ACB9Q3V7_BAUVA</name>
<reference evidence="1 2" key="1">
    <citation type="journal article" date="2022" name="DNA Res.">
        <title>Chromosomal-level genome assembly of the orchid tree Bauhinia variegata (Leguminosae; Cercidoideae) supports the allotetraploid origin hypothesis of Bauhinia.</title>
        <authorList>
            <person name="Zhong Y."/>
            <person name="Chen Y."/>
            <person name="Zheng D."/>
            <person name="Pang J."/>
            <person name="Liu Y."/>
            <person name="Luo S."/>
            <person name="Meng S."/>
            <person name="Qian L."/>
            <person name="Wei D."/>
            <person name="Dai S."/>
            <person name="Zhou R."/>
        </authorList>
    </citation>
    <scope>NUCLEOTIDE SEQUENCE [LARGE SCALE GENOMIC DNA]</scope>
    <source>
        <strain evidence="1">BV-YZ2020</strain>
    </source>
</reference>
<gene>
    <name evidence="1" type="ORF">L6164_004440</name>
</gene>
<keyword evidence="2" id="KW-1185">Reference proteome</keyword>